<dbReference type="Proteomes" id="UP000229342">
    <property type="component" value="Unassembled WGS sequence"/>
</dbReference>
<accession>A0A2H0KAZ2</accession>
<dbReference type="EMBL" id="PCVG01000053">
    <property type="protein sequence ID" value="PIQ68431.1"/>
    <property type="molecule type" value="Genomic_DNA"/>
</dbReference>
<organism evidence="1 2">
    <name type="scientific">Candidatus Taylorbacteria bacterium CG11_big_fil_rev_8_21_14_0_20_46_11</name>
    <dbReference type="NCBI Taxonomy" id="1975025"/>
    <lineage>
        <taxon>Bacteria</taxon>
        <taxon>Candidatus Tayloriibacteriota</taxon>
    </lineage>
</organism>
<dbReference type="Gene3D" id="3.40.50.150">
    <property type="entry name" value="Vaccinia Virus protein VP39"/>
    <property type="match status" value="1"/>
</dbReference>
<gene>
    <name evidence="1" type="ORF">COV91_04155</name>
</gene>
<dbReference type="InterPro" id="IPR029063">
    <property type="entry name" value="SAM-dependent_MTases_sf"/>
</dbReference>
<proteinExistence type="predicted"/>
<protein>
    <submittedName>
        <fullName evidence="1">Uncharacterized protein</fullName>
    </submittedName>
</protein>
<evidence type="ECO:0000313" key="1">
    <source>
        <dbReference type="EMBL" id="PIQ68431.1"/>
    </source>
</evidence>
<dbReference type="SUPFAM" id="SSF53335">
    <property type="entry name" value="S-adenosyl-L-methionine-dependent methyltransferases"/>
    <property type="match status" value="1"/>
</dbReference>
<dbReference type="AlphaFoldDB" id="A0A2H0KAZ2"/>
<reference evidence="1 2" key="1">
    <citation type="submission" date="2017-09" db="EMBL/GenBank/DDBJ databases">
        <title>Depth-based differentiation of microbial function through sediment-hosted aquifers and enrichment of novel symbionts in the deep terrestrial subsurface.</title>
        <authorList>
            <person name="Probst A.J."/>
            <person name="Ladd B."/>
            <person name="Jarett J.K."/>
            <person name="Geller-Mcgrath D.E."/>
            <person name="Sieber C.M."/>
            <person name="Emerson J.B."/>
            <person name="Anantharaman K."/>
            <person name="Thomas B.C."/>
            <person name="Malmstrom R."/>
            <person name="Stieglmeier M."/>
            <person name="Klingl A."/>
            <person name="Woyke T."/>
            <person name="Ryan C.M."/>
            <person name="Banfield J.F."/>
        </authorList>
    </citation>
    <scope>NUCLEOTIDE SEQUENCE [LARGE SCALE GENOMIC DNA]</scope>
    <source>
        <strain evidence="1">CG11_big_fil_rev_8_21_14_0_20_46_11</strain>
    </source>
</reference>
<evidence type="ECO:0000313" key="2">
    <source>
        <dbReference type="Proteomes" id="UP000229342"/>
    </source>
</evidence>
<name>A0A2H0KAZ2_9BACT</name>
<comment type="caution">
    <text evidence="1">The sequence shown here is derived from an EMBL/GenBank/DDBJ whole genome shotgun (WGS) entry which is preliminary data.</text>
</comment>
<sequence>MPTLIDSSDWLDCFLKNGRDFGFKGDNAFYTGTYSSLKPEWAFSLDAPEWAFKPDLWSVVFLRGLTRISDDWNHKRIWEVGVGTGLNVMILRKLTEGCHWFLSDYDARCVPLAEENLSRFPYTLDKSHGKAPHTLHPLKGSWDLVTPPSDSEHEAPKVDVVFGCLPQVPAHIDRPTGDWIAHYYDPERYPKAHLNALGLGLVETLLVDAKKILRTGGQVVLNLSGRPGLDRLKSLFNKNGYRLRNLTGYYRPEGVIWTQGISQHPGTSLASLAALEKSGHKDFEFFADFELWEPINAGEAEERRIAGEKVYHKIYVMAGTLA</sequence>